<feature type="transmembrane region" description="Helical" evidence="1">
    <location>
        <begin position="134"/>
        <end position="154"/>
    </location>
</feature>
<dbReference type="EMBL" id="FNHU01000022">
    <property type="protein sequence ID" value="SDN28588.1"/>
    <property type="molecule type" value="Genomic_DNA"/>
</dbReference>
<evidence type="ECO:0000313" key="3">
    <source>
        <dbReference type="EMBL" id="SDN28588.1"/>
    </source>
</evidence>
<organism evidence="3 4">
    <name type="scientific">Actinomyces ruminicola</name>
    <dbReference type="NCBI Taxonomy" id="332524"/>
    <lineage>
        <taxon>Bacteria</taxon>
        <taxon>Bacillati</taxon>
        <taxon>Actinomycetota</taxon>
        <taxon>Actinomycetes</taxon>
        <taxon>Actinomycetales</taxon>
        <taxon>Actinomycetaceae</taxon>
        <taxon>Actinomyces</taxon>
    </lineage>
</organism>
<evidence type="ECO:0000313" key="4">
    <source>
        <dbReference type="Proteomes" id="UP000199671"/>
    </source>
</evidence>
<dbReference type="Gene3D" id="1.20.5.1930">
    <property type="match status" value="1"/>
</dbReference>
<protein>
    <submittedName>
        <fullName evidence="3">Histidine kinase</fullName>
    </submittedName>
</protein>
<keyword evidence="1" id="KW-1133">Transmembrane helix</keyword>
<evidence type="ECO:0000256" key="1">
    <source>
        <dbReference type="SAM" id="Phobius"/>
    </source>
</evidence>
<accession>A0A1H0A4V5</accession>
<keyword evidence="3" id="KW-0418">Kinase</keyword>
<dbReference type="RefSeq" id="WP_176760949.1">
    <property type="nucleotide sequence ID" value="NZ_FNHU01000022.1"/>
</dbReference>
<dbReference type="InterPro" id="IPR011712">
    <property type="entry name" value="Sig_transdc_His_kin_sub3_dim/P"/>
</dbReference>
<keyword evidence="1" id="KW-0472">Membrane</keyword>
<feature type="non-terminal residue" evidence="3">
    <location>
        <position position="276"/>
    </location>
</feature>
<sequence>MFALPHPALNVAPSRLRAAWRAHRELSVFTAFSLVFSALPVLFQRFSFADAVGLVVPWALLLIPRRPWIATIILAAGTAHGLVDARGPGLVMAGWFAVYALVRRGGYWQAVVIVVAVVAGNLLAWHAGTKMNDLFISQALWIVICTGIASPLRLADANVSRARAAQAQALREQRALIARELHDTLARANTQIVLRAQQAQAQLHNPNHTDQINTALDDIITTGHQSVLDLRTMLRLLRQDTNTPLDPAPPTPDLTTTLTQARHNLQTAGLRATITH</sequence>
<dbReference type="GO" id="GO:0000155">
    <property type="term" value="F:phosphorelay sensor kinase activity"/>
    <property type="evidence" value="ECO:0007669"/>
    <property type="project" value="InterPro"/>
</dbReference>
<gene>
    <name evidence="3" type="ORF">SAMN04487766_1221</name>
</gene>
<feature type="transmembrane region" description="Helical" evidence="1">
    <location>
        <begin position="106"/>
        <end position="128"/>
    </location>
</feature>
<proteinExistence type="predicted"/>
<dbReference type="GO" id="GO:0046983">
    <property type="term" value="F:protein dimerization activity"/>
    <property type="evidence" value="ECO:0007669"/>
    <property type="project" value="InterPro"/>
</dbReference>
<dbReference type="GO" id="GO:0016020">
    <property type="term" value="C:membrane"/>
    <property type="evidence" value="ECO:0007669"/>
    <property type="project" value="InterPro"/>
</dbReference>
<feature type="domain" description="Signal transduction histidine kinase subgroup 3 dimerisation and phosphoacceptor" evidence="2">
    <location>
        <begin position="174"/>
        <end position="240"/>
    </location>
</feature>
<evidence type="ECO:0000259" key="2">
    <source>
        <dbReference type="Pfam" id="PF07730"/>
    </source>
</evidence>
<reference evidence="3 4" key="1">
    <citation type="submission" date="2016-10" db="EMBL/GenBank/DDBJ databases">
        <authorList>
            <person name="de Groot N.N."/>
        </authorList>
    </citation>
    <scope>NUCLEOTIDE SEQUENCE [LARGE SCALE GENOMIC DNA]</scope>
    <source>
        <strain evidence="3 4">KPR-7B</strain>
    </source>
</reference>
<dbReference type="AlphaFoldDB" id="A0A1H0A4V5"/>
<keyword evidence="3" id="KW-0808">Transferase</keyword>
<dbReference type="Pfam" id="PF07730">
    <property type="entry name" value="HisKA_3"/>
    <property type="match status" value="1"/>
</dbReference>
<keyword evidence="1" id="KW-0812">Transmembrane</keyword>
<name>A0A1H0A4V5_9ACTO</name>
<feature type="transmembrane region" description="Helical" evidence="1">
    <location>
        <begin position="68"/>
        <end position="85"/>
    </location>
</feature>
<dbReference type="Proteomes" id="UP000199671">
    <property type="component" value="Unassembled WGS sequence"/>
</dbReference>